<dbReference type="InterPro" id="IPR036097">
    <property type="entry name" value="HisK_dim/P_sf"/>
</dbReference>
<keyword evidence="6" id="KW-1133">Transmembrane helix</keyword>
<evidence type="ECO:0000313" key="9">
    <source>
        <dbReference type="Proteomes" id="UP000196342"/>
    </source>
</evidence>
<dbReference type="AlphaFoldDB" id="A0A202BH53"/>
<dbReference type="EMBL" id="NHOO01000001">
    <property type="protein sequence ID" value="OVE50715.1"/>
    <property type="molecule type" value="Genomic_DNA"/>
</dbReference>
<dbReference type="PRINTS" id="PR00344">
    <property type="entry name" value="BCTRLSENSOR"/>
</dbReference>
<evidence type="ECO:0000256" key="5">
    <source>
        <dbReference type="ARBA" id="ARBA00022777"/>
    </source>
</evidence>
<dbReference type="SMART" id="SM00387">
    <property type="entry name" value="HATPase_c"/>
    <property type="match status" value="1"/>
</dbReference>
<keyword evidence="9" id="KW-1185">Reference proteome</keyword>
<dbReference type="Gene3D" id="3.30.565.10">
    <property type="entry name" value="Histidine kinase-like ATPase, C-terminal domain"/>
    <property type="match status" value="1"/>
</dbReference>
<evidence type="ECO:0000256" key="3">
    <source>
        <dbReference type="ARBA" id="ARBA00022553"/>
    </source>
</evidence>
<evidence type="ECO:0000256" key="4">
    <source>
        <dbReference type="ARBA" id="ARBA00022679"/>
    </source>
</evidence>
<dbReference type="EC" id="2.7.13.3" evidence="2"/>
<dbReference type="Pfam" id="PF02518">
    <property type="entry name" value="HATPase_c"/>
    <property type="match status" value="1"/>
</dbReference>
<evidence type="ECO:0000256" key="6">
    <source>
        <dbReference type="SAM" id="Phobius"/>
    </source>
</evidence>
<keyword evidence="4" id="KW-0808">Transferase</keyword>
<accession>A0A202BH53</accession>
<dbReference type="PROSITE" id="PS50109">
    <property type="entry name" value="HIS_KIN"/>
    <property type="match status" value="1"/>
</dbReference>
<sequence>MKLYANAQRGRPWLIFFFMVVLLPMLCFLYVQSTLFSKDALEQAAGPGEGYYWAASQYRYAVQRLYGEANAYALGVETFDDLQIAYDVLESKYLVLNRSVSPQLRKNAGYAALLERIASFMARAAMLFPAARHDATVMKSLRTALDEMSPVVAELVMAAHLEEVRLRDASIEQTLRLRNFALGCLIAWAVLAVFLARELWKAIRRQEIIELQRGVIAAARQAKEEAVQTALARSTMLSTVSHEILTPLHTIQGGVELLSDQIADPRAQRTIANVRTAADYLSKLMQDLLDMGRLDAGRMTLRPVVFSPSQLVAGVVGEFQQAARAKGLLLSFSAAEAAGREVCADATRVRQVAGNLISNALRYTDLGEIGVELALDRDAPQPCLVLAVSDTGIGIPEHERGALFEAFSQCKGRNRGGAGMGLAIVRKIAALMGGEAYLASSEAGKGSVFVARLPVEEA</sequence>
<reference evidence="8 9" key="1">
    <citation type="submission" date="2017-05" db="EMBL/GenBank/DDBJ databases">
        <title>Chromobacterium violaceum GHPS1 isolated from Hydrocarbon polluted soil in French Guiana display an awesome secondary metabolite arsenal and a battery of drug and heavy-metal-resistance and detoxification of xenobiotics proteins.</title>
        <authorList>
            <person name="Belbahri L."/>
        </authorList>
    </citation>
    <scope>NUCLEOTIDE SEQUENCE [LARGE SCALE GENOMIC DNA]</scope>
    <source>
        <strain evidence="8 9">GHPS1</strain>
    </source>
</reference>
<dbReference type="InterPro" id="IPR005467">
    <property type="entry name" value="His_kinase_dom"/>
</dbReference>
<dbReference type="PANTHER" id="PTHR43047">
    <property type="entry name" value="TWO-COMPONENT HISTIDINE PROTEIN KINASE"/>
    <property type="match status" value="1"/>
</dbReference>
<gene>
    <name evidence="8" type="ORF">CBW21_01630</name>
</gene>
<proteinExistence type="predicted"/>
<keyword evidence="6" id="KW-0812">Transmembrane</keyword>
<dbReference type="InterPro" id="IPR004358">
    <property type="entry name" value="Sig_transdc_His_kin-like_C"/>
</dbReference>
<dbReference type="GO" id="GO:0000155">
    <property type="term" value="F:phosphorelay sensor kinase activity"/>
    <property type="evidence" value="ECO:0007669"/>
    <property type="project" value="InterPro"/>
</dbReference>
<dbReference type="SMART" id="SM00388">
    <property type="entry name" value="HisKA"/>
    <property type="match status" value="1"/>
</dbReference>
<keyword evidence="6" id="KW-0472">Membrane</keyword>
<dbReference type="OMA" id="MEWANPA"/>
<feature type="transmembrane region" description="Helical" evidence="6">
    <location>
        <begin position="12"/>
        <end position="31"/>
    </location>
</feature>
<keyword evidence="3" id="KW-0597">Phosphoprotein</keyword>
<comment type="caution">
    <text evidence="8">The sequence shown here is derived from an EMBL/GenBank/DDBJ whole genome shotgun (WGS) entry which is preliminary data.</text>
</comment>
<dbReference type="InterPro" id="IPR036890">
    <property type="entry name" value="HATPase_C_sf"/>
</dbReference>
<name>A0A202BH53_CHRVL</name>
<comment type="catalytic activity">
    <reaction evidence="1">
        <text>ATP + protein L-histidine = ADP + protein N-phospho-L-histidine.</text>
        <dbReference type="EC" id="2.7.13.3"/>
    </reaction>
</comment>
<dbReference type="PANTHER" id="PTHR43047:SF64">
    <property type="entry name" value="HISTIDINE KINASE CONTAINING CHEY-HOMOLOGOUS RECEIVER DOMAIN AND PAS DOMAIN-RELATED"/>
    <property type="match status" value="1"/>
</dbReference>
<dbReference type="Gene3D" id="1.10.287.130">
    <property type="match status" value="1"/>
</dbReference>
<dbReference type="CDD" id="cd00082">
    <property type="entry name" value="HisKA"/>
    <property type="match status" value="1"/>
</dbReference>
<dbReference type="InterPro" id="IPR003594">
    <property type="entry name" value="HATPase_dom"/>
</dbReference>
<evidence type="ECO:0000259" key="7">
    <source>
        <dbReference type="PROSITE" id="PS50109"/>
    </source>
</evidence>
<dbReference type="Proteomes" id="UP000196342">
    <property type="component" value="Unassembled WGS sequence"/>
</dbReference>
<feature type="domain" description="Histidine kinase" evidence="7">
    <location>
        <begin position="239"/>
        <end position="457"/>
    </location>
</feature>
<dbReference type="RefSeq" id="WP_011134091.1">
    <property type="nucleotide sequence ID" value="NZ_JABXOB010000002.1"/>
</dbReference>
<dbReference type="InterPro" id="IPR003661">
    <property type="entry name" value="HisK_dim/P_dom"/>
</dbReference>
<dbReference type="SUPFAM" id="SSF47384">
    <property type="entry name" value="Homodimeric domain of signal transducing histidine kinase"/>
    <property type="match status" value="1"/>
</dbReference>
<organism evidence="8 9">
    <name type="scientific">Chromobacterium violaceum</name>
    <dbReference type="NCBI Taxonomy" id="536"/>
    <lineage>
        <taxon>Bacteria</taxon>
        <taxon>Pseudomonadati</taxon>
        <taxon>Pseudomonadota</taxon>
        <taxon>Betaproteobacteria</taxon>
        <taxon>Neisseriales</taxon>
        <taxon>Chromobacteriaceae</taxon>
        <taxon>Chromobacterium</taxon>
    </lineage>
</organism>
<evidence type="ECO:0000256" key="2">
    <source>
        <dbReference type="ARBA" id="ARBA00012438"/>
    </source>
</evidence>
<dbReference type="Pfam" id="PF00512">
    <property type="entry name" value="HisKA"/>
    <property type="match status" value="1"/>
</dbReference>
<keyword evidence="5 8" id="KW-0418">Kinase</keyword>
<evidence type="ECO:0000256" key="1">
    <source>
        <dbReference type="ARBA" id="ARBA00000085"/>
    </source>
</evidence>
<protein>
    <recommendedName>
        <fullName evidence="2">histidine kinase</fullName>
        <ecNumber evidence="2">2.7.13.3</ecNumber>
    </recommendedName>
</protein>
<evidence type="ECO:0000313" key="8">
    <source>
        <dbReference type="EMBL" id="OVE50715.1"/>
    </source>
</evidence>
<dbReference type="SUPFAM" id="SSF55874">
    <property type="entry name" value="ATPase domain of HSP90 chaperone/DNA topoisomerase II/histidine kinase"/>
    <property type="match status" value="1"/>
</dbReference>